<dbReference type="SMART" id="SM01043">
    <property type="entry name" value="BTAD"/>
    <property type="match status" value="1"/>
</dbReference>
<dbReference type="InterPro" id="IPR036388">
    <property type="entry name" value="WH-like_DNA-bd_sf"/>
</dbReference>
<accession>A0A841FS80</accession>
<comment type="caution">
    <text evidence="4">The sequence shown here is derived from an EMBL/GenBank/DDBJ whole genome shotgun (WGS) entry which is preliminary data.</text>
</comment>
<evidence type="ECO:0000259" key="3">
    <source>
        <dbReference type="SMART" id="SM01043"/>
    </source>
</evidence>
<dbReference type="Gene3D" id="1.25.40.10">
    <property type="entry name" value="Tetratricopeptide repeat domain"/>
    <property type="match status" value="3"/>
</dbReference>
<dbReference type="InterPro" id="IPR005158">
    <property type="entry name" value="BTAD"/>
</dbReference>
<dbReference type="Pfam" id="PF03704">
    <property type="entry name" value="BTAD"/>
    <property type="match status" value="1"/>
</dbReference>
<evidence type="ECO:0000313" key="5">
    <source>
        <dbReference type="Proteomes" id="UP000548476"/>
    </source>
</evidence>
<dbReference type="CDD" id="cd15831">
    <property type="entry name" value="BTAD"/>
    <property type="match status" value="1"/>
</dbReference>
<dbReference type="GO" id="GO:0043531">
    <property type="term" value="F:ADP binding"/>
    <property type="evidence" value="ECO:0007669"/>
    <property type="project" value="InterPro"/>
</dbReference>
<dbReference type="Gene3D" id="1.10.10.10">
    <property type="entry name" value="Winged helix-like DNA-binding domain superfamily/Winged helix DNA-binding domain"/>
    <property type="match status" value="1"/>
</dbReference>
<dbReference type="GO" id="GO:0006355">
    <property type="term" value="P:regulation of DNA-templated transcription"/>
    <property type="evidence" value="ECO:0007669"/>
    <property type="project" value="TreeGrafter"/>
</dbReference>
<dbReference type="Gene3D" id="3.40.50.300">
    <property type="entry name" value="P-loop containing nucleotide triphosphate hydrolases"/>
    <property type="match status" value="1"/>
</dbReference>
<feature type="domain" description="Bacterial transcriptional activator" evidence="3">
    <location>
        <begin position="68"/>
        <end position="212"/>
    </location>
</feature>
<dbReference type="EMBL" id="JACHGT010000009">
    <property type="protein sequence ID" value="MBB6036608.1"/>
    <property type="molecule type" value="Genomic_DNA"/>
</dbReference>
<dbReference type="PANTHER" id="PTHR35807">
    <property type="entry name" value="TRANSCRIPTIONAL REGULATOR REDD-RELATED"/>
    <property type="match status" value="1"/>
</dbReference>
<evidence type="ECO:0000256" key="1">
    <source>
        <dbReference type="ARBA" id="ARBA00023015"/>
    </source>
</evidence>
<dbReference type="GO" id="GO:0003677">
    <property type="term" value="F:DNA binding"/>
    <property type="evidence" value="ECO:0007669"/>
    <property type="project" value="UniProtKB-KW"/>
</dbReference>
<dbReference type="InterPro" id="IPR051677">
    <property type="entry name" value="AfsR-DnrI-RedD_regulator"/>
</dbReference>
<dbReference type="SUPFAM" id="SSF48452">
    <property type="entry name" value="TPR-like"/>
    <property type="match status" value="3"/>
</dbReference>
<dbReference type="PRINTS" id="PR00364">
    <property type="entry name" value="DISEASERSIST"/>
</dbReference>
<evidence type="ECO:0000313" key="4">
    <source>
        <dbReference type="EMBL" id="MBB6036608.1"/>
    </source>
</evidence>
<dbReference type="InterPro" id="IPR011990">
    <property type="entry name" value="TPR-like_helical_dom_sf"/>
</dbReference>
<evidence type="ECO:0000256" key="2">
    <source>
        <dbReference type="ARBA" id="ARBA00023163"/>
    </source>
</evidence>
<keyword evidence="2" id="KW-0804">Transcription</keyword>
<proteinExistence type="predicted"/>
<keyword evidence="1" id="KW-0805">Transcription regulation</keyword>
<name>A0A841FS80_9ACTN</name>
<dbReference type="SMART" id="SM00028">
    <property type="entry name" value="TPR"/>
    <property type="match status" value="7"/>
</dbReference>
<protein>
    <submittedName>
        <fullName evidence="4">DNA-binding SARP family transcriptional activator</fullName>
    </submittedName>
</protein>
<dbReference type="InterPro" id="IPR019734">
    <property type="entry name" value="TPR_rpt"/>
</dbReference>
<gene>
    <name evidence="4" type="ORF">HNR73_004479</name>
</gene>
<organism evidence="4 5">
    <name type="scientific">Phytomonospora endophytica</name>
    <dbReference type="NCBI Taxonomy" id="714109"/>
    <lineage>
        <taxon>Bacteria</taxon>
        <taxon>Bacillati</taxon>
        <taxon>Actinomycetota</taxon>
        <taxon>Actinomycetes</taxon>
        <taxon>Micromonosporales</taxon>
        <taxon>Micromonosporaceae</taxon>
        <taxon>Phytomonospora</taxon>
    </lineage>
</organism>
<keyword evidence="5" id="KW-1185">Reference proteome</keyword>
<dbReference type="Proteomes" id="UP000548476">
    <property type="component" value="Unassembled WGS sequence"/>
</dbReference>
<keyword evidence="4" id="KW-0238">DNA-binding</keyword>
<dbReference type="RefSeq" id="WP_184789441.1">
    <property type="nucleotide sequence ID" value="NZ_BONT01000032.1"/>
</dbReference>
<reference evidence="4 5" key="1">
    <citation type="submission" date="2020-08" db="EMBL/GenBank/DDBJ databases">
        <title>Genomic Encyclopedia of Type Strains, Phase IV (KMG-IV): sequencing the most valuable type-strain genomes for metagenomic binning, comparative biology and taxonomic classification.</title>
        <authorList>
            <person name="Goeker M."/>
        </authorList>
    </citation>
    <scope>NUCLEOTIDE SEQUENCE [LARGE SCALE GENOMIC DNA]</scope>
    <source>
        <strain evidence="4 5">YIM 65646</strain>
    </source>
</reference>
<dbReference type="SUPFAM" id="SSF52540">
    <property type="entry name" value="P-loop containing nucleoside triphosphate hydrolases"/>
    <property type="match status" value="1"/>
</dbReference>
<dbReference type="PANTHER" id="PTHR35807:SF1">
    <property type="entry name" value="TRANSCRIPTIONAL REGULATOR REDD"/>
    <property type="match status" value="1"/>
</dbReference>
<dbReference type="AlphaFoldDB" id="A0A841FS80"/>
<sequence>MLLLDNKRVVPTERLIAALWDEDPPATARQQTQNLASAMRRDLAALGAPVLLDAVPGGYRIAVDDDQLDASVADAHAARARAEAAAGRRESALARFEQALALWRGPALAGLSGPVIEAAALRLDEARLALREECEETRLALGRHDEVIAATRALLTEQPYRQRTVATLITALDHSGRTSEALETYRMFRERLGDELGIDPGPEIKAAHLAVLRPETPPPPTTPAVVPATPSAPAELPADIPGFVGRDTELAALDNLDGHGLAVISGPPGVGKTALAVHWGQHNRSRFPGGQLHVDLRGHHSAEPALLIDVLWRFLRTLGANGELSPDVEEAAAAYRSMVADRALLVVLDNVATADQVRLLLPGGRASLALVTSRDNLSGLIARDGARPVRLRSLSDTDAVGLLAHVLGPEIADGEEGALRRLSELCGGLPLALRIAAANVLSQGDPTIAAYIDRLERDRLGGLAVDGEPDTAVDAMLRLSYEALGTTERMLFRRLGLISRGAFGNDLATVLLGADASVPLRRLLSQNLVETQSPGCYRLHDLVQDYAHQCSLADDPPDERAAAVTRLFEYHLDVHAEPTRDNRVYVAATAQSYPDHPMAWRLVYLLRNAINQDADMPNAQELLRIGYDSATAQNDVVGQARMRQLAASHLWLTGKDAEAVEVGEEALTLARRTGDTAIQALAIGTLAAFHSRRGRFADAAALHEEGLHLDAENAAAPPRLIMLVSLAGTRIMLGERVEAEKALAAAEKLAADLGGMWRGTVALSQSVHTREIGAHVTSRDQAQRALDLFVQEGNERTQIWALAARADALRELGEVTAARADAVEAMSVAEELGLDRQVSIVRTVLARALSACGDHAEALAQARLAISEQEERAAVGEVADSLCVLAEVHLGAADTAAALACVTRALETVGDLRMPGVSGRAHLLRGHALRAVGDVPGARDAWTRSLDAYRGWAEGHAMEVELLLGELAPWAGRRG</sequence>
<dbReference type="InterPro" id="IPR027417">
    <property type="entry name" value="P-loop_NTPase"/>
</dbReference>